<sequence length="365" mass="42527">MVDIKSDLKENIESRINEMFDFTEAKIEKLIIHQVGNKLKDEPLVLSDIFADITDSSLTNLVERYFFQRFKDNGQYSFGHETNLAFNELYQYSKNIFHDPNELKKNSENIATHLYKVSTHPNIKSGELYIAYISNAILNNQHYDAIGIFKSETKEPFLKINNKEKNITLSWDTGVDTRKLDKGCIVFNNCEDLGYSILIVDSGNQIDTKYWVQDFLGIEKNDSSFQKTKIVVDACKQYIKKDYQGATTEKVAALNSVLNYIDSNESLQLDEFSDRVTDTIQEAEQLREYIQSFAEKKNFHDIQNFEVDQSAVKTIKKTIKNIIKLDSAFEIKVKAFSELDKKHLEKGYDEDKKMHYYKLYFNEEQ</sequence>
<dbReference type="Pfam" id="PF04245">
    <property type="entry name" value="NA37"/>
    <property type="match status" value="1"/>
</dbReference>
<dbReference type="InterPro" id="IPR007358">
    <property type="entry name" value="Nucleoid_associated_NdpA"/>
</dbReference>
<dbReference type="EMBL" id="CP157940">
    <property type="protein sequence ID" value="XBS53270.1"/>
    <property type="molecule type" value="Genomic_DNA"/>
</dbReference>
<organism evidence="1">
    <name type="scientific">Lacrimispora sp. BS-2</name>
    <dbReference type="NCBI Taxonomy" id="3151850"/>
    <lineage>
        <taxon>Bacteria</taxon>
        <taxon>Bacillati</taxon>
        <taxon>Bacillota</taxon>
        <taxon>Clostridia</taxon>
        <taxon>Lachnospirales</taxon>
        <taxon>Lachnospiraceae</taxon>
        <taxon>Lacrimispora</taxon>
    </lineage>
</organism>
<dbReference type="AlphaFoldDB" id="A0AAU7PLN1"/>
<protein>
    <submittedName>
        <fullName evidence="1">Nucleoid-associated protein</fullName>
    </submittedName>
</protein>
<accession>A0AAU7PLN1</accession>
<dbReference type="GO" id="GO:0009295">
    <property type="term" value="C:nucleoid"/>
    <property type="evidence" value="ECO:0007669"/>
    <property type="project" value="InterPro"/>
</dbReference>
<reference evidence="1" key="1">
    <citation type="submission" date="2024-06" db="EMBL/GenBank/DDBJ databases">
        <title>Lacrimispora cavernae sp. nov., a novel anaerobe isolated from bat guano pile inside a cave.</title>
        <authorList>
            <person name="Miller S.L."/>
            <person name="Lu N."/>
            <person name="King J."/>
            <person name="Sankaranarayanan K."/>
            <person name="Lawson P.A."/>
        </authorList>
    </citation>
    <scope>NUCLEOTIDE SEQUENCE</scope>
    <source>
        <strain evidence="1">BS-2</strain>
    </source>
</reference>
<name>A0AAU7PLN1_9FIRM</name>
<evidence type="ECO:0000313" key="1">
    <source>
        <dbReference type="EMBL" id="XBS53270.1"/>
    </source>
</evidence>
<proteinExistence type="predicted"/>
<dbReference type="RefSeq" id="WP_349945170.1">
    <property type="nucleotide sequence ID" value="NZ_CP157940.1"/>
</dbReference>
<gene>
    <name evidence="1" type="ORF">ABFV83_15780</name>
</gene>